<evidence type="ECO:0000259" key="9">
    <source>
        <dbReference type="PROSITE" id="PS51012"/>
    </source>
</evidence>
<feature type="transmembrane region" description="Helical" evidence="8">
    <location>
        <begin position="256"/>
        <end position="277"/>
    </location>
</feature>
<evidence type="ECO:0000313" key="10">
    <source>
        <dbReference type="EMBL" id="CAA9525680.1"/>
    </source>
</evidence>
<evidence type="ECO:0000256" key="4">
    <source>
        <dbReference type="ARBA" id="ARBA00022475"/>
    </source>
</evidence>
<accession>A0A6J4TLU1</accession>
<dbReference type="EMBL" id="CADCWC010000094">
    <property type="protein sequence ID" value="CAA9525680.1"/>
    <property type="molecule type" value="Genomic_DNA"/>
</dbReference>
<dbReference type="InterPro" id="IPR013525">
    <property type="entry name" value="ABC2_TM"/>
</dbReference>
<feature type="transmembrane region" description="Helical" evidence="8">
    <location>
        <begin position="167"/>
        <end position="191"/>
    </location>
</feature>
<keyword evidence="7 8" id="KW-0472">Membrane</keyword>
<dbReference type="PROSITE" id="PS51012">
    <property type="entry name" value="ABC_TM2"/>
    <property type="match status" value="1"/>
</dbReference>
<gene>
    <name evidence="10" type="ORF">AVDCRST_MAG79-497</name>
</gene>
<dbReference type="AlphaFoldDB" id="A0A6J4TLU1"/>
<dbReference type="Pfam" id="PF01061">
    <property type="entry name" value="ABC2_membrane"/>
    <property type="match status" value="1"/>
</dbReference>
<evidence type="ECO:0000256" key="2">
    <source>
        <dbReference type="ARBA" id="ARBA00007783"/>
    </source>
</evidence>
<keyword evidence="5 8" id="KW-0812">Transmembrane</keyword>
<dbReference type="GO" id="GO:0015920">
    <property type="term" value="P:lipopolysaccharide transport"/>
    <property type="evidence" value="ECO:0007669"/>
    <property type="project" value="TreeGrafter"/>
</dbReference>
<dbReference type="InterPro" id="IPR047817">
    <property type="entry name" value="ABC2_TM_bact-type"/>
</dbReference>
<evidence type="ECO:0000256" key="5">
    <source>
        <dbReference type="ARBA" id="ARBA00022692"/>
    </source>
</evidence>
<feature type="transmembrane region" description="Helical" evidence="8">
    <location>
        <begin position="96"/>
        <end position="117"/>
    </location>
</feature>
<proteinExistence type="inferred from homology"/>
<dbReference type="PANTHER" id="PTHR30413:SF10">
    <property type="entry name" value="CAPSULE POLYSACCHARIDE EXPORT INNER-MEMBRANE PROTEIN CTRC"/>
    <property type="match status" value="1"/>
</dbReference>
<organism evidence="10">
    <name type="scientific">uncultured Thermoleophilia bacterium</name>
    <dbReference type="NCBI Taxonomy" id="1497501"/>
    <lineage>
        <taxon>Bacteria</taxon>
        <taxon>Bacillati</taxon>
        <taxon>Actinomycetota</taxon>
        <taxon>Thermoleophilia</taxon>
        <taxon>environmental samples</taxon>
    </lineage>
</organism>
<comment type="subcellular location">
    <subcellularLocation>
        <location evidence="1 8">Cell membrane</location>
        <topology evidence="1 8">Multi-pass membrane protein</topology>
    </subcellularLocation>
</comment>
<keyword evidence="6 8" id="KW-1133">Transmembrane helix</keyword>
<keyword evidence="3 8" id="KW-0813">Transport</keyword>
<sequence>MAEPMTTYRSAEGVDERRRPPAAGADVVLASAGPPRLGPAAFVRLVMHLTRRHLASSYHLTLLGWAWPVARQLVQLAVLVFLFSQIFDLGIENYPVFVFIGLLSWTWLSSGVSSAATSLIQQRHLVNQPRLANSTLPVVAIAAPLVDLLFGVPILVVMLVLTEGLRVEALACIPLALVQLALLTGLAWIVASVSVMFRDVPNLVTVVLGVLFYLTPVFYGLRSVPDRFEWVLHLNPMTTLIEAYRHALLGTSAPSAGALAAVIAFSFAVAAGGFLLFRRLEPDFADHL</sequence>
<feature type="transmembrane region" description="Helical" evidence="8">
    <location>
        <begin position="60"/>
        <end position="84"/>
    </location>
</feature>
<reference evidence="10" key="1">
    <citation type="submission" date="2020-02" db="EMBL/GenBank/DDBJ databases">
        <authorList>
            <person name="Meier V. D."/>
        </authorList>
    </citation>
    <scope>NUCLEOTIDE SEQUENCE</scope>
    <source>
        <strain evidence="10">AVDCRST_MAG79</strain>
    </source>
</reference>
<feature type="transmembrane region" description="Helical" evidence="8">
    <location>
        <begin position="203"/>
        <end position="221"/>
    </location>
</feature>
<dbReference type="PANTHER" id="PTHR30413">
    <property type="entry name" value="INNER MEMBRANE TRANSPORT PERMEASE"/>
    <property type="match status" value="1"/>
</dbReference>
<evidence type="ECO:0000256" key="1">
    <source>
        <dbReference type="ARBA" id="ARBA00004651"/>
    </source>
</evidence>
<protein>
    <recommendedName>
        <fullName evidence="8">Transport permease protein</fullName>
    </recommendedName>
</protein>
<evidence type="ECO:0000256" key="3">
    <source>
        <dbReference type="ARBA" id="ARBA00022448"/>
    </source>
</evidence>
<evidence type="ECO:0000256" key="6">
    <source>
        <dbReference type="ARBA" id="ARBA00022989"/>
    </source>
</evidence>
<name>A0A6J4TLU1_9ACTN</name>
<evidence type="ECO:0000256" key="7">
    <source>
        <dbReference type="ARBA" id="ARBA00023136"/>
    </source>
</evidence>
<dbReference type="GO" id="GO:0005886">
    <property type="term" value="C:plasma membrane"/>
    <property type="evidence" value="ECO:0007669"/>
    <property type="project" value="UniProtKB-SubCell"/>
</dbReference>
<evidence type="ECO:0000256" key="8">
    <source>
        <dbReference type="RuleBase" id="RU361157"/>
    </source>
</evidence>
<comment type="similarity">
    <text evidence="2 8">Belongs to the ABC-2 integral membrane protein family.</text>
</comment>
<dbReference type="GO" id="GO:0140359">
    <property type="term" value="F:ABC-type transporter activity"/>
    <property type="evidence" value="ECO:0007669"/>
    <property type="project" value="InterPro"/>
</dbReference>
<feature type="domain" description="ABC transmembrane type-2" evidence="9">
    <location>
        <begin position="63"/>
        <end position="280"/>
    </location>
</feature>
<keyword evidence="4 8" id="KW-1003">Cell membrane</keyword>
<feature type="transmembrane region" description="Helical" evidence="8">
    <location>
        <begin position="138"/>
        <end position="161"/>
    </location>
</feature>